<evidence type="ECO:0000256" key="2">
    <source>
        <dbReference type="SAM" id="Phobius"/>
    </source>
</evidence>
<evidence type="ECO:0000259" key="3">
    <source>
        <dbReference type="Pfam" id="PF06713"/>
    </source>
</evidence>
<dbReference type="AlphaFoldDB" id="A0A5C5WRX2"/>
<keyword evidence="2" id="KW-1133">Transmembrane helix</keyword>
<sequence>MTSDSQTSSETDNQLNPVNQSRSDGKLSHQRPMTHRVYDSAIDAWVAALLIISPLSSVIIGVYLFLQGQSDDASIMFAAGAFTTMVIVACTLPCRYTLLEDAISIRCGIILFYQVAYTDIESADLSSSWLSGPALSLKRIAIKTKRRTIIVSPKDREQFLSELNERIANAGLDKLS</sequence>
<keyword evidence="5" id="KW-1185">Reference proteome</keyword>
<gene>
    <name evidence="4" type="ORF">Pla22_09460</name>
</gene>
<dbReference type="GO" id="GO:0030153">
    <property type="term" value="P:bacteriocin immunity"/>
    <property type="evidence" value="ECO:0007669"/>
    <property type="project" value="InterPro"/>
</dbReference>
<protein>
    <recommendedName>
        <fullName evidence="3">Uncharacterized protein YyaB-like PH domain-containing protein</fullName>
    </recommendedName>
</protein>
<feature type="transmembrane region" description="Helical" evidence="2">
    <location>
        <begin position="44"/>
        <end position="66"/>
    </location>
</feature>
<dbReference type="EMBL" id="SJPI01000001">
    <property type="protein sequence ID" value="TWT53317.1"/>
    <property type="molecule type" value="Genomic_DNA"/>
</dbReference>
<dbReference type="Pfam" id="PF06713">
    <property type="entry name" value="bPH_4"/>
    <property type="match status" value="1"/>
</dbReference>
<feature type="compositionally biased region" description="Polar residues" evidence="1">
    <location>
        <begin position="1"/>
        <end position="22"/>
    </location>
</feature>
<feature type="region of interest" description="Disordered" evidence="1">
    <location>
        <begin position="1"/>
        <end position="31"/>
    </location>
</feature>
<evidence type="ECO:0000313" key="5">
    <source>
        <dbReference type="Proteomes" id="UP000316598"/>
    </source>
</evidence>
<evidence type="ECO:0000313" key="4">
    <source>
        <dbReference type="EMBL" id="TWT53317.1"/>
    </source>
</evidence>
<evidence type="ECO:0000256" key="1">
    <source>
        <dbReference type="SAM" id="MobiDB-lite"/>
    </source>
</evidence>
<dbReference type="InterPro" id="IPR009589">
    <property type="entry name" value="PH_YyaB-like"/>
</dbReference>
<feature type="transmembrane region" description="Helical" evidence="2">
    <location>
        <begin position="73"/>
        <end position="98"/>
    </location>
</feature>
<accession>A0A5C5WRX2</accession>
<dbReference type="Proteomes" id="UP000316598">
    <property type="component" value="Unassembled WGS sequence"/>
</dbReference>
<keyword evidence="2" id="KW-0812">Transmembrane</keyword>
<organism evidence="4 5">
    <name type="scientific">Rubripirellula amarantea</name>
    <dbReference type="NCBI Taxonomy" id="2527999"/>
    <lineage>
        <taxon>Bacteria</taxon>
        <taxon>Pseudomonadati</taxon>
        <taxon>Planctomycetota</taxon>
        <taxon>Planctomycetia</taxon>
        <taxon>Pirellulales</taxon>
        <taxon>Pirellulaceae</taxon>
        <taxon>Rubripirellula</taxon>
    </lineage>
</organism>
<name>A0A5C5WRX2_9BACT</name>
<proteinExistence type="predicted"/>
<keyword evidence="2" id="KW-0472">Membrane</keyword>
<comment type="caution">
    <text evidence="4">The sequence shown here is derived from an EMBL/GenBank/DDBJ whole genome shotgun (WGS) entry which is preliminary data.</text>
</comment>
<feature type="domain" description="Uncharacterized protein YyaB-like PH" evidence="3">
    <location>
        <begin position="94"/>
        <end position="166"/>
    </location>
</feature>
<reference evidence="4 5" key="1">
    <citation type="submission" date="2019-02" db="EMBL/GenBank/DDBJ databases">
        <title>Deep-cultivation of Planctomycetes and their phenomic and genomic characterization uncovers novel biology.</title>
        <authorList>
            <person name="Wiegand S."/>
            <person name="Jogler M."/>
            <person name="Boedeker C."/>
            <person name="Pinto D."/>
            <person name="Vollmers J."/>
            <person name="Rivas-Marin E."/>
            <person name="Kohn T."/>
            <person name="Peeters S.H."/>
            <person name="Heuer A."/>
            <person name="Rast P."/>
            <person name="Oberbeckmann S."/>
            <person name="Bunk B."/>
            <person name="Jeske O."/>
            <person name="Meyerdierks A."/>
            <person name="Storesund J.E."/>
            <person name="Kallscheuer N."/>
            <person name="Luecker S."/>
            <person name="Lage O.M."/>
            <person name="Pohl T."/>
            <person name="Merkel B.J."/>
            <person name="Hornburger P."/>
            <person name="Mueller R.-W."/>
            <person name="Bruemmer F."/>
            <person name="Labrenz M."/>
            <person name="Spormann A.M."/>
            <person name="Op Den Camp H."/>
            <person name="Overmann J."/>
            <person name="Amann R."/>
            <person name="Jetten M.S.M."/>
            <person name="Mascher T."/>
            <person name="Medema M.H."/>
            <person name="Devos D.P."/>
            <person name="Kaster A.-K."/>
            <person name="Ovreas L."/>
            <person name="Rohde M."/>
            <person name="Galperin M.Y."/>
            <person name="Jogler C."/>
        </authorList>
    </citation>
    <scope>NUCLEOTIDE SEQUENCE [LARGE SCALE GENOMIC DNA]</scope>
    <source>
        <strain evidence="4 5">Pla22</strain>
    </source>
</reference>